<dbReference type="PIRSF" id="PIRSF000017">
    <property type="entry name" value="RC_cytochrome"/>
    <property type="match status" value="1"/>
</dbReference>
<comment type="PTM">
    <text evidence="9">Binds 4 heme groups per subunit.</text>
</comment>
<evidence type="ECO:0000256" key="3">
    <source>
        <dbReference type="ARBA" id="ARBA00022448"/>
    </source>
</evidence>
<dbReference type="Pfam" id="PF02276">
    <property type="entry name" value="CytoC_RC"/>
    <property type="match status" value="1"/>
</dbReference>
<keyword evidence="12" id="KW-1185">Reference proteome</keyword>
<evidence type="ECO:0000256" key="8">
    <source>
        <dbReference type="ARBA" id="ARBA00023004"/>
    </source>
</evidence>
<keyword evidence="8 9" id="KW-0408">Iron</keyword>
<accession>A0ABT8BH01</accession>
<evidence type="ECO:0000313" key="11">
    <source>
        <dbReference type="EMBL" id="MDN3591040.1"/>
    </source>
</evidence>
<evidence type="ECO:0000256" key="7">
    <source>
        <dbReference type="ARBA" id="ARBA00022982"/>
    </source>
</evidence>
<gene>
    <name evidence="11" type="primary">pufC</name>
    <name evidence="11" type="ORF">QWZ12_10485</name>
</gene>
<evidence type="ECO:0000256" key="4">
    <source>
        <dbReference type="ARBA" id="ARBA00022531"/>
    </source>
</evidence>
<reference evidence="12" key="1">
    <citation type="journal article" date="2019" name="Int. J. Syst. Evol. Microbiol.">
        <title>The Global Catalogue of Microorganisms (GCM) 10K type strain sequencing project: providing services to taxonomists for standard genome sequencing and annotation.</title>
        <authorList>
            <consortium name="The Broad Institute Genomics Platform"/>
            <consortium name="The Broad Institute Genome Sequencing Center for Infectious Disease"/>
            <person name="Wu L."/>
            <person name="Ma J."/>
        </authorList>
    </citation>
    <scope>NUCLEOTIDE SEQUENCE [LARGE SCALE GENOMIC DNA]</scope>
    <source>
        <strain evidence="12">CECT 7069</strain>
    </source>
</reference>
<dbReference type="RefSeq" id="WP_238222236.1">
    <property type="nucleotide sequence ID" value="NZ_BPQD01000003.1"/>
</dbReference>
<evidence type="ECO:0000256" key="6">
    <source>
        <dbReference type="ARBA" id="ARBA00022723"/>
    </source>
</evidence>
<keyword evidence="9" id="KW-0674">Reaction center</keyword>
<evidence type="ECO:0000256" key="5">
    <source>
        <dbReference type="ARBA" id="ARBA00022617"/>
    </source>
</evidence>
<dbReference type="InterPro" id="IPR023119">
    <property type="entry name" value="Multihaem_cyt_PRC_cyt_su-like"/>
</dbReference>
<dbReference type="NCBIfam" id="NF040706">
    <property type="entry name" value="photo_cyt_PufC"/>
    <property type="match status" value="1"/>
</dbReference>
<organism evidence="11 12">
    <name type="scientific">Methylobacterium adhaesivum</name>
    <dbReference type="NCBI Taxonomy" id="333297"/>
    <lineage>
        <taxon>Bacteria</taxon>
        <taxon>Pseudomonadati</taxon>
        <taxon>Pseudomonadota</taxon>
        <taxon>Alphaproteobacteria</taxon>
        <taxon>Hyphomicrobiales</taxon>
        <taxon>Methylobacteriaceae</taxon>
        <taxon>Methylobacterium</taxon>
    </lineage>
</organism>
<keyword evidence="5 9" id="KW-0349">Heme</keyword>
<keyword evidence="4 9" id="KW-0602">Photosynthesis</keyword>
<dbReference type="EMBL" id="JAUFPX010000006">
    <property type="protein sequence ID" value="MDN3591040.1"/>
    <property type="molecule type" value="Genomic_DNA"/>
</dbReference>
<evidence type="ECO:0000256" key="1">
    <source>
        <dbReference type="ARBA" id="ARBA00003196"/>
    </source>
</evidence>
<keyword evidence="3 9" id="KW-0813">Transport</keyword>
<feature type="compositionally biased region" description="Pro residues" evidence="10">
    <location>
        <begin position="353"/>
        <end position="373"/>
    </location>
</feature>
<dbReference type="InterPro" id="IPR003158">
    <property type="entry name" value="Photosyn_RC_cyt_c-su"/>
</dbReference>
<dbReference type="CDD" id="cd09224">
    <property type="entry name" value="CytoC_RC"/>
    <property type="match status" value="1"/>
</dbReference>
<keyword evidence="6 9" id="KW-0479">Metal-binding</keyword>
<dbReference type="InterPro" id="IPR036280">
    <property type="entry name" value="Multihaem_cyt_sf"/>
</dbReference>
<comment type="function">
    <text evidence="1 9">The reaction center of purple bacteria contains a tightly bound cytochrome molecule which re-reduces the photo oxidized primary electron donor.</text>
</comment>
<keyword evidence="7 9" id="KW-0249">Electron transport</keyword>
<evidence type="ECO:0000256" key="2">
    <source>
        <dbReference type="ARBA" id="ARBA00015978"/>
    </source>
</evidence>
<comment type="caution">
    <text evidence="11">The sequence shown here is derived from an EMBL/GenBank/DDBJ whole genome shotgun (WGS) entry which is preliminary data.</text>
</comment>
<dbReference type="Proteomes" id="UP001224644">
    <property type="component" value="Unassembled WGS sequence"/>
</dbReference>
<evidence type="ECO:0000256" key="10">
    <source>
        <dbReference type="SAM" id="MobiDB-lite"/>
    </source>
</evidence>
<proteinExistence type="predicted"/>
<protein>
    <recommendedName>
        <fullName evidence="2 9">Photosynthetic reaction center cytochrome c subunit</fullName>
    </recommendedName>
</protein>
<dbReference type="SUPFAM" id="SSF48695">
    <property type="entry name" value="Multiheme cytochromes"/>
    <property type="match status" value="1"/>
</dbReference>
<name>A0ABT8BH01_9HYPH</name>
<dbReference type="Gene3D" id="1.10.468.10">
    <property type="entry name" value="Photosynthetic Reaction Center, subunit C, domain 2"/>
    <property type="match status" value="2"/>
</dbReference>
<sequence length="373" mass="40467">MKTFFVVLGASIAFFLTIAMFGTSGWERPPLTTTQNGFRGTGMDQVHTRAEVAEIRDANVAPAPADPAEEGGELAGQTYENVKVLSGLTTNEFNRLMVSMTEWVAPEQGCTYCHNTENMADDSLYQKRVARRMLQMTQHINSDWKANHVGGTGVTCYTCHRGQPVPANIWFTNPGPNHTSGFVSRNNGQNMAAPSVGLASLPYDSLTEYLADKSIDNNAIRVNATTALPTSKGKPIQDAEKTYGLMIHMSEGLGVNCTFCHNTRAISNWQQSTPQRTTAWHGIRMVRDINGNFMEPLTSTFPRNRLGVLGDVPKVNCTTCHNGQNKPLNGAHVVDAYPELTKVTVADVVKTPAPAPDTPPAETPPAVPAAPQP</sequence>
<feature type="region of interest" description="Disordered" evidence="10">
    <location>
        <begin position="350"/>
        <end position="373"/>
    </location>
</feature>
<evidence type="ECO:0000256" key="9">
    <source>
        <dbReference type="PIRNR" id="PIRNR000017"/>
    </source>
</evidence>
<evidence type="ECO:0000313" key="12">
    <source>
        <dbReference type="Proteomes" id="UP001224644"/>
    </source>
</evidence>